<keyword evidence="1" id="KW-0472">Membrane</keyword>
<keyword evidence="3" id="KW-1185">Reference proteome</keyword>
<feature type="transmembrane region" description="Helical" evidence="1">
    <location>
        <begin position="6"/>
        <end position="25"/>
    </location>
</feature>
<keyword evidence="1" id="KW-1133">Transmembrane helix</keyword>
<dbReference type="AlphaFoldDB" id="A0A133V210"/>
<proteinExistence type="predicted"/>
<feature type="transmembrane region" description="Helical" evidence="1">
    <location>
        <begin position="58"/>
        <end position="81"/>
    </location>
</feature>
<organism evidence="2 3">
    <name type="scientific">candidate division MSBL1 archaeon SCGC-AAA261C02</name>
    <dbReference type="NCBI Taxonomy" id="1698272"/>
    <lineage>
        <taxon>Archaea</taxon>
        <taxon>Methanobacteriati</taxon>
        <taxon>Methanobacteriota</taxon>
        <taxon>candidate division MSBL1</taxon>
    </lineage>
</organism>
<keyword evidence="1" id="KW-0812">Transmembrane</keyword>
<dbReference type="Proteomes" id="UP000070520">
    <property type="component" value="Unassembled WGS sequence"/>
</dbReference>
<feature type="transmembrane region" description="Helical" evidence="1">
    <location>
        <begin position="87"/>
        <end position="109"/>
    </location>
</feature>
<evidence type="ECO:0000313" key="2">
    <source>
        <dbReference type="EMBL" id="KXB00488.1"/>
    </source>
</evidence>
<accession>A0A133V210</accession>
<dbReference type="EMBL" id="LHXW01000003">
    <property type="protein sequence ID" value="KXB00488.1"/>
    <property type="molecule type" value="Genomic_DNA"/>
</dbReference>
<comment type="caution">
    <text evidence="2">The sequence shown here is derived from an EMBL/GenBank/DDBJ whole genome shotgun (WGS) entry which is preliminary data.</text>
</comment>
<reference evidence="2 3" key="1">
    <citation type="journal article" date="2016" name="Sci. Rep.">
        <title>Metabolic traits of an uncultured archaeal lineage -MSBL1- from brine pools of the Red Sea.</title>
        <authorList>
            <person name="Mwirichia R."/>
            <person name="Alam I."/>
            <person name="Rashid M."/>
            <person name="Vinu M."/>
            <person name="Ba-Alawi W."/>
            <person name="Anthony Kamau A."/>
            <person name="Kamanda Ngugi D."/>
            <person name="Goker M."/>
            <person name="Klenk H.P."/>
            <person name="Bajic V."/>
            <person name="Stingl U."/>
        </authorList>
    </citation>
    <scope>NUCLEOTIDE SEQUENCE [LARGE SCALE GENOMIC DNA]</scope>
    <source>
        <strain evidence="2">SCGC-AAA261C02</strain>
    </source>
</reference>
<dbReference type="PROSITE" id="PS51257">
    <property type="entry name" value="PROKAR_LIPOPROTEIN"/>
    <property type="match status" value="1"/>
</dbReference>
<name>A0A133V210_9EURY</name>
<evidence type="ECO:0000313" key="3">
    <source>
        <dbReference type="Proteomes" id="UP000070520"/>
    </source>
</evidence>
<sequence>MIKIAVENWIIPVIVIIFGCSIPLLEHYMKGKKELALIEKGQYKKLEKRRSPEEVAKYVFLGGSVVAGIGTAILIGSFGIVAEVAQWLRLGGLIVLFIGLALLGSYPILKKK</sequence>
<protein>
    <submittedName>
        <fullName evidence="2">Uncharacterized protein</fullName>
    </submittedName>
</protein>
<gene>
    <name evidence="2" type="ORF">AKJ42_00505</name>
</gene>
<evidence type="ECO:0000256" key="1">
    <source>
        <dbReference type="SAM" id="Phobius"/>
    </source>
</evidence>